<organism evidence="2 3">
    <name type="scientific">Rhizopus delemar (strain RA 99-880 / ATCC MYA-4621 / FGSC 9543 / NRRL 43880)</name>
    <name type="common">Mucormycosis agent</name>
    <name type="synonym">Rhizopus arrhizus var. delemar</name>
    <dbReference type="NCBI Taxonomy" id="246409"/>
    <lineage>
        <taxon>Eukaryota</taxon>
        <taxon>Fungi</taxon>
        <taxon>Fungi incertae sedis</taxon>
        <taxon>Mucoromycota</taxon>
        <taxon>Mucoromycotina</taxon>
        <taxon>Mucoromycetes</taxon>
        <taxon>Mucorales</taxon>
        <taxon>Mucorineae</taxon>
        <taxon>Rhizopodaceae</taxon>
        <taxon>Rhizopus</taxon>
    </lineage>
</organism>
<evidence type="ECO:0000256" key="1">
    <source>
        <dbReference type="SAM" id="MobiDB-lite"/>
    </source>
</evidence>
<accession>I1C6I6</accession>
<evidence type="ECO:0000313" key="3">
    <source>
        <dbReference type="Proteomes" id="UP000009138"/>
    </source>
</evidence>
<evidence type="ECO:0000313" key="2">
    <source>
        <dbReference type="EMBL" id="EIE84066.1"/>
    </source>
</evidence>
<feature type="compositionally biased region" description="Polar residues" evidence="1">
    <location>
        <begin position="92"/>
        <end position="109"/>
    </location>
</feature>
<dbReference type="EMBL" id="CH476737">
    <property type="protein sequence ID" value="EIE84066.1"/>
    <property type="molecule type" value="Genomic_DNA"/>
</dbReference>
<name>I1C6I6_RHIO9</name>
<keyword evidence="3" id="KW-1185">Reference proteome</keyword>
<dbReference type="Proteomes" id="UP000009138">
    <property type="component" value="Unassembled WGS sequence"/>
</dbReference>
<reference evidence="2 3" key="1">
    <citation type="journal article" date="2009" name="PLoS Genet.">
        <title>Genomic analysis of the basal lineage fungus Rhizopus oryzae reveals a whole-genome duplication.</title>
        <authorList>
            <person name="Ma L.-J."/>
            <person name="Ibrahim A.S."/>
            <person name="Skory C."/>
            <person name="Grabherr M.G."/>
            <person name="Burger G."/>
            <person name="Butler M."/>
            <person name="Elias M."/>
            <person name="Idnurm A."/>
            <person name="Lang B.F."/>
            <person name="Sone T."/>
            <person name="Abe A."/>
            <person name="Calvo S.E."/>
            <person name="Corrochano L.M."/>
            <person name="Engels R."/>
            <person name="Fu J."/>
            <person name="Hansberg W."/>
            <person name="Kim J.-M."/>
            <person name="Kodira C.D."/>
            <person name="Koehrsen M.J."/>
            <person name="Liu B."/>
            <person name="Miranda-Saavedra D."/>
            <person name="O'Leary S."/>
            <person name="Ortiz-Castellanos L."/>
            <person name="Poulter R."/>
            <person name="Rodriguez-Romero J."/>
            <person name="Ruiz-Herrera J."/>
            <person name="Shen Y.-Q."/>
            <person name="Zeng Q."/>
            <person name="Galagan J."/>
            <person name="Birren B.W."/>
            <person name="Cuomo C.A."/>
            <person name="Wickes B.L."/>
        </authorList>
    </citation>
    <scope>NUCLEOTIDE SEQUENCE [LARGE SCALE GENOMIC DNA]</scope>
    <source>
        <strain evidence="3">RA 99-880 / ATCC MYA-4621 / FGSC 9543 / NRRL 43880</strain>
    </source>
</reference>
<dbReference type="AlphaFoldDB" id="I1C6I6"/>
<feature type="compositionally biased region" description="Low complexity" evidence="1">
    <location>
        <begin position="116"/>
        <end position="131"/>
    </location>
</feature>
<feature type="region of interest" description="Disordered" evidence="1">
    <location>
        <begin position="92"/>
        <end position="139"/>
    </location>
</feature>
<gene>
    <name evidence="2" type="ORF">RO3G_08771</name>
</gene>
<protein>
    <submittedName>
        <fullName evidence="2">Uncharacterized protein</fullName>
    </submittedName>
</protein>
<feature type="compositionally biased region" description="Polar residues" evidence="1">
    <location>
        <begin position="44"/>
        <end position="59"/>
    </location>
</feature>
<dbReference type="GeneID" id="93615742"/>
<dbReference type="RefSeq" id="XP_067519462.1">
    <property type="nucleotide sequence ID" value="XM_067663361.1"/>
</dbReference>
<dbReference type="InParanoid" id="I1C6I6"/>
<dbReference type="VEuPathDB" id="FungiDB:RO3G_08771"/>
<sequence>MLAIVIQCGCNHQPTKPFQIGNSRIHKATWTFDNIDIDTDSEHNSPTQQMSFPTSSTTQQLERQIYAMEINSTGIEAQSPLDDCIIHTIQESIRLQSPRPQTINYSHGPSSMPMISYNNDYTSTTDDTASDNSRKYPLD</sequence>
<proteinExistence type="predicted"/>
<feature type="region of interest" description="Disordered" evidence="1">
    <location>
        <begin position="40"/>
        <end position="59"/>
    </location>
</feature>